<gene>
    <name evidence="1" type="ORF">WQ53_03475</name>
</gene>
<organism evidence="1 2">
    <name type="scientific">Pseudoxanthomonas suwonensis</name>
    <dbReference type="NCBI Taxonomy" id="314722"/>
    <lineage>
        <taxon>Bacteria</taxon>
        <taxon>Pseudomonadati</taxon>
        <taxon>Pseudomonadota</taxon>
        <taxon>Gammaproteobacteria</taxon>
        <taxon>Lysobacterales</taxon>
        <taxon>Lysobacteraceae</taxon>
        <taxon>Pseudoxanthomonas</taxon>
    </lineage>
</organism>
<dbReference type="InterPro" id="IPR012334">
    <property type="entry name" value="Pectin_lyas_fold"/>
</dbReference>
<name>A0A0E3UPM1_9GAMM</name>
<evidence type="ECO:0000313" key="2">
    <source>
        <dbReference type="Proteomes" id="UP000033067"/>
    </source>
</evidence>
<dbReference type="EMBL" id="CP011144">
    <property type="protein sequence ID" value="AKC88161.1"/>
    <property type="molecule type" value="Genomic_DNA"/>
</dbReference>
<dbReference type="CDD" id="cd14251">
    <property type="entry name" value="PL-6"/>
    <property type="match status" value="1"/>
</dbReference>
<dbReference type="InterPro" id="IPR006626">
    <property type="entry name" value="PbH1"/>
</dbReference>
<accession>A0A0E3UPM1</accession>
<dbReference type="InterPro" id="IPR011050">
    <property type="entry name" value="Pectin_lyase_fold/virulence"/>
</dbReference>
<proteinExistence type="predicted"/>
<dbReference type="InterPro" id="IPR039513">
    <property type="entry name" value="PL-6"/>
</dbReference>
<protein>
    <submittedName>
        <fullName evidence="1">TonB-dependent receptor</fullName>
    </submittedName>
</protein>
<dbReference type="Gene3D" id="2.160.20.10">
    <property type="entry name" value="Single-stranded right-handed beta-helix, Pectin lyase-like"/>
    <property type="match status" value="2"/>
</dbReference>
<keyword evidence="1" id="KW-0675">Receptor</keyword>
<dbReference type="KEGG" id="psuw:WQ53_03475"/>
<dbReference type="Pfam" id="PF14592">
    <property type="entry name" value="Chondroitinas_B"/>
    <property type="match status" value="1"/>
</dbReference>
<evidence type="ECO:0000313" key="1">
    <source>
        <dbReference type="EMBL" id="AKC88161.1"/>
    </source>
</evidence>
<dbReference type="Proteomes" id="UP000033067">
    <property type="component" value="Chromosome"/>
</dbReference>
<dbReference type="AlphaFoldDB" id="A0A0E3UPM1"/>
<keyword evidence="2" id="KW-1185">Reference proteome</keyword>
<sequence>MLAWVGGVEPVSAQAGAKPRLVRSQAEYAAAAKSLRPGDTIVLADGEWRDFQVLLTGKGAAGKPITLTAQTPGKVLLTGQSNLRMAGQHLVVSNLVFRDGWSPTGEVVSFRRTRSDRAVNSRVTGVVIDRFNKPDRDQSDNWVALYGQHNRFDHNHLVGKTNQGATLVVVRDPEQGLDNRHRIDHNYFGPRPNLGSNGGETIRVGTSHDSLSDSNTVVENNWFEGCDGEVEIVSNKSGGNLYRGNVFFHSRGALVLRHGDGNRVEDNVFIGGNKPHTGGIRVINRNQTVRNNYLEGLAGEGFSSALTVMYGVPDSPLNRYVQVDNALIENNTIVDARSVFLGAGMDEERSARPVDSTMARNLIVNGDGRDPLRVLGDLSGIAFEGNVQSPAASPGFAQGVRGATVEMQRGQYGLLAPVSLAGVGARTDLRPIARAGVGVSWYPKQGQAVALDSGARHRVPAGEDTLTDAVARAGAGDRLVLDAGRYMVNQVLAVDRPLTVQGPAQGEAVIAFSRPRLFQIEAGGALKLSGLTVSGEAAPDEVGNAVIATRPGSNAANYTLVLEDTRVRGLSVNRGFDVVSTGKGTMADLIALRRVTVEDVSGAVLSVAAETDDRGTYNAERVEIEASVFRGVGGPAVELYRGGKDESTFGPRIRIDGSTFEKVGAAGGTALRLHGVQHAELTGNRFVDSGAVRFSHAVGEPVLVATRNQFVGTPPIQSDLPVEVAR</sequence>
<reference evidence="1 2" key="1">
    <citation type="journal article" date="2015" name="Genome Announc.">
        <title>Complete Genome Sequence of Pseudoxanthomonas suwonensis Strain J1, a Cellulose-Degrading Bacterium Isolated from Leaf- and Wood-Enriched Soil.</title>
        <authorList>
            <person name="Hou L."/>
            <person name="Jiang J."/>
            <person name="Xu Z."/>
            <person name="Zhou Y."/>
            <person name="Leung F.C."/>
        </authorList>
    </citation>
    <scope>NUCLEOTIDE SEQUENCE [LARGE SCALE GENOMIC DNA]</scope>
    <source>
        <strain evidence="1 2">J1</strain>
    </source>
</reference>
<dbReference type="SUPFAM" id="SSF51126">
    <property type="entry name" value="Pectin lyase-like"/>
    <property type="match status" value="2"/>
</dbReference>
<dbReference type="PATRIC" id="fig|314722.6.peg.728"/>
<dbReference type="SMART" id="SM00710">
    <property type="entry name" value="PbH1"/>
    <property type="match status" value="8"/>
</dbReference>